<dbReference type="EMBL" id="BKCJ011856705">
    <property type="protein sequence ID" value="GFD58734.1"/>
    <property type="molecule type" value="Genomic_DNA"/>
</dbReference>
<sequence>KVEQSVKVVEKEVCIVEVIPTADEEVTTTGVKVRTATITS</sequence>
<comment type="caution">
    <text evidence="1">The sequence shown here is derived from an EMBL/GenBank/DDBJ whole genome shotgun (WGS) entry which is preliminary data.</text>
</comment>
<accession>A0A699XRR1</accession>
<protein>
    <submittedName>
        <fullName evidence="1">Uncharacterized protein</fullName>
    </submittedName>
</protein>
<proteinExistence type="predicted"/>
<name>A0A699XRR1_TANCI</name>
<dbReference type="AlphaFoldDB" id="A0A699XRR1"/>
<feature type="non-terminal residue" evidence="1">
    <location>
        <position position="1"/>
    </location>
</feature>
<gene>
    <name evidence="1" type="ORF">Tci_930703</name>
</gene>
<evidence type="ECO:0000313" key="1">
    <source>
        <dbReference type="EMBL" id="GFD58734.1"/>
    </source>
</evidence>
<reference evidence="1" key="1">
    <citation type="journal article" date="2019" name="Sci. Rep.">
        <title>Draft genome of Tanacetum cinerariifolium, the natural source of mosquito coil.</title>
        <authorList>
            <person name="Yamashiro T."/>
            <person name="Shiraishi A."/>
            <person name="Satake H."/>
            <person name="Nakayama K."/>
        </authorList>
    </citation>
    <scope>NUCLEOTIDE SEQUENCE</scope>
</reference>
<organism evidence="1">
    <name type="scientific">Tanacetum cinerariifolium</name>
    <name type="common">Dalmatian daisy</name>
    <name type="synonym">Chrysanthemum cinerariifolium</name>
    <dbReference type="NCBI Taxonomy" id="118510"/>
    <lineage>
        <taxon>Eukaryota</taxon>
        <taxon>Viridiplantae</taxon>
        <taxon>Streptophyta</taxon>
        <taxon>Embryophyta</taxon>
        <taxon>Tracheophyta</taxon>
        <taxon>Spermatophyta</taxon>
        <taxon>Magnoliopsida</taxon>
        <taxon>eudicotyledons</taxon>
        <taxon>Gunneridae</taxon>
        <taxon>Pentapetalae</taxon>
        <taxon>asterids</taxon>
        <taxon>campanulids</taxon>
        <taxon>Asterales</taxon>
        <taxon>Asteraceae</taxon>
        <taxon>Asteroideae</taxon>
        <taxon>Anthemideae</taxon>
        <taxon>Anthemidinae</taxon>
        <taxon>Tanacetum</taxon>
    </lineage>
</organism>